<dbReference type="EMBL" id="CAJVQC010156023">
    <property type="protein sequence ID" value="CAG8847458.1"/>
    <property type="molecule type" value="Genomic_DNA"/>
</dbReference>
<sequence length="109" mass="12636">EQESKIELLIRGMHFLQLKIYPLEALEETADFLQSLANFLRHAHGVRIKHAYARLFVRLFMPIAGVAVAEVNFPTWVKAVEILFPKAWQMTFKQRHWSVAYPLATALLC</sequence>
<feature type="non-terminal residue" evidence="1">
    <location>
        <position position="1"/>
    </location>
</feature>
<organism evidence="1 2">
    <name type="scientific">Racocetra persica</name>
    <dbReference type="NCBI Taxonomy" id="160502"/>
    <lineage>
        <taxon>Eukaryota</taxon>
        <taxon>Fungi</taxon>
        <taxon>Fungi incertae sedis</taxon>
        <taxon>Mucoromycota</taxon>
        <taxon>Glomeromycotina</taxon>
        <taxon>Glomeromycetes</taxon>
        <taxon>Diversisporales</taxon>
        <taxon>Gigasporaceae</taxon>
        <taxon>Racocetra</taxon>
    </lineage>
</organism>
<feature type="non-terminal residue" evidence="1">
    <location>
        <position position="109"/>
    </location>
</feature>
<proteinExistence type="predicted"/>
<dbReference type="Proteomes" id="UP000789920">
    <property type="component" value="Unassembled WGS sequence"/>
</dbReference>
<name>A0ACA9SU41_9GLOM</name>
<comment type="caution">
    <text evidence="1">The sequence shown here is derived from an EMBL/GenBank/DDBJ whole genome shotgun (WGS) entry which is preliminary data.</text>
</comment>
<evidence type="ECO:0000313" key="1">
    <source>
        <dbReference type="EMBL" id="CAG8847458.1"/>
    </source>
</evidence>
<accession>A0ACA9SU41</accession>
<gene>
    <name evidence="1" type="ORF">RPERSI_LOCUS34646</name>
</gene>
<keyword evidence="2" id="KW-1185">Reference proteome</keyword>
<reference evidence="1" key="1">
    <citation type="submission" date="2021-06" db="EMBL/GenBank/DDBJ databases">
        <authorList>
            <person name="Kallberg Y."/>
            <person name="Tangrot J."/>
            <person name="Rosling A."/>
        </authorList>
    </citation>
    <scope>NUCLEOTIDE SEQUENCE</scope>
    <source>
        <strain evidence="1">MA461A</strain>
    </source>
</reference>
<protein>
    <submittedName>
        <fullName evidence="1">20849_t:CDS:1</fullName>
    </submittedName>
</protein>
<evidence type="ECO:0000313" key="2">
    <source>
        <dbReference type="Proteomes" id="UP000789920"/>
    </source>
</evidence>